<feature type="domain" description="ABC-2 type transporter transmembrane" evidence="7">
    <location>
        <begin position="107"/>
        <end position="206"/>
    </location>
</feature>
<feature type="transmembrane region" description="Helical" evidence="6">
    <location>
        <begin position="128"/>
        <end position="148"/>
    </location>
</feature>
<keyword evidence="3 6" id="KW-1133">Transmembrane helix</keyword>
<dbReference type="AlphaFoldDB" id="A0AAV4GRC9"/>
<evidence type="ECO:0000313" key="9">
    <source>
        <dbReference type="Proteomes" id="UP000762676"/>
    </source>
</evidence>
<evidence type="ECO:0000259" key="7">
    <source>
        <dbReference type="Pfam" id="PF12698"/>
    </source>
</evidence>
<keyword evidence="9" id="KW-1185">Reference proteome</keyword>
<dbReference type="EMBL" id="BMAT01008527">
    <property type="protein sequence ID" value="GFR87111.1"/>
    <property type="molecule type" value="Genomic_DNA"/>
</dbReference>
<evidence type="ECO:0000256" key="1">
    <source>
        <dbReference type="ARBA" id="ARBA00004141"/>
    </source>
</evidence>
<dbReference type="GO" id="GO:0140359">
    <property type="term" value="F:ABC-type transporter activity"/>
    <property type="evidence" value="ECO:0007669"/>
    <property type="project" value="InterPro"/>
</dbReference>
<accession>A0AAV4GRC9</accession>
<dbReference type="GO" id="GO:0005524">
    <property type="term" value="F:ATP binding"/>
    <property type="evidence" value="ECO:0007669"/>
    <property type="project" value="UniProtKB-KW"/>
</dbReference>
<evidence type="ECO:0000256" key="2">
    <source>
        <dbReference type="ARBA" id="ARBA00022692"/>
    </source>
</evidence>
<evidence type="ECO:0000313" key="8">
    <source>
        <dbReference type="EMBL" id="GFR87111.1"/>
    </source>
</evidence>
<dbReference type="Pfam" id="PF12698">
    <property type="entry name" value="ABC2_membrane_3"/>
    <property type="match status" value="1"/>
</dbReference>
<keyword evidence="8" id="KW-0067">ATP-binding</keyword>
<dbReference type="Proteomes" id="UP000762676">
    <property type="component" value="Unassembled WGS sequence"/>
</dbReference>
<evidence type="ECO:0000256" key="5">
    <source>
        <dbReference type="SAM" id="MobiDB-lite"/>
    </source>
</evidence>
<comment type="subcellular location">
    <subcellularLocation>
        <location evidence="1">Membrane</location>
        <topology evidence="1">Multi-pass membrane protein</topology>
    </subcellularLocation>
</comment>
<feature type="transmembrane region" description="Helical" evidence="6">
    <location>
        <begin position="188"/>
        <end position="206"/>
    </location>
</feature>
<keyword evidence="8" id="KW-0547">Nucleotide-binding</keyword>
<feature type="non-terminal residue" evidence="8">
    <location>
        <position position="1"/>
    </location>
</feature>
<feature type="transmembrane region" description="Helical" evidence="6">
    <location>
        <begin position="160"/>
        <end position="181"/>
    </location>
</feature>
<evidence type="ECO:0000256" key="6">
    <source>
        <dbReference type="SAM" id="Phobius"/>
    </source>
</evidence>
<proteinExistence type="predicted"/>
<protein>
    <submittedName>
        <fullName evidence="8">ATP-binding cassette transporter sub-family A</fullName>
    </submittedName>
</protein>
<dbReference type="GO" id="GO:0016020">
    <property type="term" value="C:membrane"/>
    <property type="evidence" value="ECO:0007669"/>
    <property type="project" value="UniProtKB-SubCell"/>
</dbReference>
<dbReference type="InterPro" id="IPR013525">
    <property type="entry name" value="ABC2_TM"/>
</dbReference>
<keyword evidence="4 6" id="KW-0472">Membrane</keyword>
<name>A0AAV4GRC9_9GAST</name>
<feature type="region of interest" description="Disordered" evidence="5">
    <location>
        <begin position="25"/>
        <end position="56"/>
    </location>
</feature>
<reference evidence="8 9" key="1">
    <citation type="journal article" date="2021" name="Elife">
        <title>Chloroplast acquisition without the gene transfer in kleptoplastic sea slugs, Plakobranchus ocellatus.</title>
        <authorList>
            <person name="Maeda T."/>
            <person name="Takahashi S."/>
            <person name="Yoshida T."/>
            <person name="Shimamura S."/>
            <person name="Takaki Y."/>
            <person name="Nagai Y."/>
            <person name="Toyoda A."/>
            <person name="Suzuki Y."/>
            <person name="Arimoto A."/>
            <person name="Ishii H."/>
            <person name="Satoh N."/>
            <person name="Nishiyama T."/>
            <person name="Hasebe M."/>
            <person name="Maruyama T."/>
            <person name="Minagawa J."/>
            <person name="Obokata J."/>
            <person name="Shigenobu S."/>
        </authorList>
    </citation>
    <scope>NUCLEOTIDE SEQUENCE [LARGE SCALE GENOMIC DNA]</scope>
</reference>
<gene>
    <name evidence="8" type="ORF">ElyMa_004215700</name>
</gene>
<evidence type="ECO:0000256" key="4">
    <source>
        <dbReference type="ARBA" id="ARBA00023136"/>
    </source>
</evidence>
<keyword evidence="2 6" id="KW-0812">Transmembrane</keyword>
<evidence type="ECO:0000256" key="3">
    <source>
        <dbReference type="ARBA" id="ARBA00022989"/>
    </source>
</evidence>
<organism evidence="8 9">
    <name type="scientific">Elysia marginata</name>
    <dbReference type="NCBI Taxonomy" id="1093978"/>
    <lineage>
        <taxon>Eukaryota</taxon>
        <taxon>Metazoa</taxon>
        <taxon>Spiralia</taxon>
        <taxon>Lophotrochozoa</taxon>
        <taxon>Mollusca</taxon>
        <taxon>Gastropoda</taxon>
        <taxon>Heterobranchia</taxon>
        <taxon>Euthyneura</taxon>
        <taxon>Panpulmonata</taxon>
        <taxon>Sacoglossa</taxon>
        <taxon>Placobranchoidea</taxon>
        <taxon>Plakobranchidae</taxon>
        <taxon>Elysia</taxon>
    </lineage>
</organism>
<comment type="caution">
    <text evidence="8">The sequence shown here is derived from an EMBL/GenBank/DDBJ whole genome shotgun (WGS) entry which is preliminary data.</text>
</comment>
<sequence length="220" mass="23582">IGNSCLKASLPLPSQIGNSCLKASLPRPSQKGNSCLKASLPRPSQKGNSCLKASLPRRSQKGNSCLKASLPRPSQIGNSCLKASLPQPSQIYNSCLKASLPRPSQIGAKHLQAVSGARPLSYWGMTFAVDYLVYSMGAVLMLTTFFLIPEEAYIGPTGKWPLLLLVLATYGWASLSMLYAIHHLFGCAASGAVFTVVFNIVTRLFIKLSPVPSLPWCLTS</sequence>